<evidence type="ECO:0000256" key="8">
    <source>
        <dbReference type="ARBA" id="ARBA00022932"/>
    </source>
</evidence>
<evidence type="ECO:0000256" key="4">
    <source>
        <dbReference type="ARBA" id="ARBA00022490"/>
    </source>
</evidence>
<dbReference type="GO" id="GO:0003677">
    <property type="term" value="F:DNA binding"/>
    <property type="evidence" value="ECO:0007669"/>
    <property type="project" value="UniProtKB-UniRule"/>
</dbReference>
<feature type="domain" description="DNA polymerase III beta sliding clamp central" evidence="12">
    <location>
        <begin position="184"/>
        <end position="294"/>
    </location>
</feature>
<dbReference type="GO" id="GO:0003887">
    <property type="term" value="F:DNA-directed DNA polymerase activity"/>
    <property type="evidence" value="ECO:0007669"/>
    <property type="project" value="UniProtKB-UniRule"/>
</dbReference>
<protein>
    <recommendedName>
        <fullName evidence="3 10">Beta sliding clamp</fullName>
    </recommendedName>
</protein>
<evidence type="ECO:0000259" key="11">
    <source>
        <dbReference type="Pfam" id="PF00712"/>
    </source>
</evidence>
<dbReference type="SMART" id="SM00480">
    <property type="entry name" value="POL3Bc"/>
    <property type="match status" value="1"/>
</dbReference>
<organism evidence="14">
    <name type="scientific">Pseudomonas aeruginosa</name>
    <dbReference type="NCBI Taxonomy" id="287"/>
    <lineage>
        <taxon>Bacteria</taxon>
        <taxon>Pseudomonadati</taxon>
        <taxon>Pseudomonadota</taxon>
        <taxon>Gammaproteobacteria</taxon>
        <taxon>Pseudomonadales</taxon>
        <taxon>Pseudomonadaceae</taxon>
        <taxon>Pseudomonas</taxon>
    </lineage>
</organism>
<dbReference type="GO" id="GO:0008408">
    <property type="term" value="F:3'-5' exonuclease activity"/>
    <property type="evidence" value="ECO:0007669"/>
    <property type="project" value="InterPro"/>
</dbReference>
<comment type="subunit">
    <text evidence="10">Forms a ring-shaped head-to-tail homodimer around DNA.</text>
</comment>
<evidence type="ECO:0000256" key="10">
    <source>
        <dbReference type="PIRNR" id="PIRNR000804"/>
    </source>
</evidence>
<keyword evidence="4 10" id="KW-0963">Cytoplasm</keyword>
<comment type="similarity">
    <text evidence="2 10">Belongs to the beta sliding clamp family.</text>
</comment>
<dbReference type="PIRSF" id="PIRSF000804">
    <property type="entry name" value="DNA_pol_III_b"/>
    <property type="match status" value="1"/>
</dbReference>
<dbReference type="InterPro" id="IPR046938">
    <property type="entry name" value="DNA_clamp_sf"/>
</dbReference>
<dbReference type="InterPro" id="IPR001001">
    <property type="entry name" value="DNA_polIII_beta"/>
</dbReference>
<dbReference type="Pfam" id="PF00712">
    <property type="entry name" value="DNA_pol3_beta"/>
    <property type="match status" value="1"/>
</dbReference>
<dbReference type="PANTHER" id="PTHR30478:SF0">
    <property type="entry name" value="BETA SLIDING CLAMP"/>
    <property type="match status" value="1"/>
</dbReference>
<evidence type="ECO:0000256" key="1">
    <source>
        <dbReference type="ARBA" id="ARBA00004496"/>
    </source>
</evidence>
<sequence>MCITRRITLCIPVRSWPLHVWAFFSQKGHAVLVLAQPRIDVNGSIFQKETPMKFTVQAAPLAAILKQCGRVASKKAGDINGNFLIDVQDGHLNVTANNGHQQMSLHLQDPSLIVREAGSVCISASKFEQIVSSLPVDRDVTVSVGEEKATVTCGRSRFSIATLPASSFPKALHSDGQVQTALTIESHALRDGIRGIAFCVARNDVRQYLNGMLFEASEGKLTLVGTDGHRMGMVELQIEKSSSMKFILPVACLEDVASFASHGYVTITHSGNLVSITAVNGTMTSRLVDGAFPNYCALIERAETGQQINLNRDAITSAVARVSLLSDGKSQAVRLKFCQQTVEVVSVSNDALSEAEDLLPCDFDAAPFDVGFNSRYAQEAFKAVSSTDLQLFYSGPASGTLIKAKDCPHQKFVLMPVRL</sequence>
<dbReference type="EMBL" id="KY494864">
    <property type="protein sequence ID" value="ARD70302.1"/>
    <property type="molecule type" value="Genomic_DNA"/>
</dbReference>
<name>A0A1V0M600_PSEAI</name>
<dbReference type="InterPro" id="IPR022637">
    <property type="entry name" value="DNA_polIII_beta_cen"/>
</dbReference>
<evidence type="ECO:0000256" key="7">
    <source>
        <dbReference type="ARBA" id="ARBA00022705"/>
    </source>
</evidence>
<keyword evidence="8 10" id="KW-0239">DNA-directed DNA polymerase</keyword>
<dbReference type="AlphaFoldDB" id="A0A1V0M600"/>
<accession>A0A1V0M600</accession>
<evidence type="ECO:0000259" key="13">
    <source>
        <dbReference type="Pfam" id="PF02768"/>
    </source>
</evidence>
<dbReference type="CDD" id="cd00140">
    <property type="entry name" value="beta_clamp"/>
    <property type="match status" value="1"/>
</dbReference>
<evidence type="ECO:0000259" key="12">
    <source>
        <dbReference type="Pfam" id="PF02767"/>
    </source>
</evidence>
<feature type="domain" description="DNA polymerase III beta sliding clamp N-terminal" evidence="11">
    <location>
        <begin position="52"/>
        <end position="170"/>
    </location>
</feature>
<evidence type="ECO:0000256" key="9">
    <source>
        <dbReference type="ARBA" id="ARBA00023125"/>
    </source>
</evidence>
<keyword evidence="5 10" id="KW-0808">Transferase</keyword>
<dbReference type="InterPro" id="IPR022635">
    <property type="entry name" value="DNA_polIII_beta_C"/>
</dbReference>
<evidence type="ECO:0000256" key="5">
    <source>
        <dbReference type="ARBA" id="ARBA00022679"/>
    </source>
</evidence>
<keyword evidence="9" id="KW-0238">DNA-binding</keyword>
<keyword evidence="6 10" id="KW-0548">Nucleotidyltransferase</keyword>
<evidence type="ECO:0000256" key="2">
    <source>
        <dbReference type="ARBA" id="ARBA00010752"/>
    </source>
</evidence>
<dbReference type="GO" id="GO:0005737">
    <property type="term" value="C:cytoplasm"/>
    <property type="evidence" value="ECO:0007669"/>
    <property type="project" value="UniProtKB-SubCell"/>
</dbReference>
<keyword evidence="14" id="KW-0614">Plasmid</keyword>
<evidence type="ECO:0000313" key="14">
    <source>
        <dbReference type="EMBL" id="ARD70302.1"/>
    </source>
</evidence>
<dbReference type="PANTHER" id="PTHR30478">
    <property type="entry name" value="DNA POLYMERASE III SUBUNIT BETA"/>
    <property type="match status" value="1"/>
</dbReference>
<reference evidence="14" key="1">
    <citation type="submission" date="2017-01" db="EMBL/GenBank/DDBJ databases">
        <title>Complete nucleotide sequence of an IncP-2 blaVIM-2-harboring megaplasmid from Pseudomonas aeruginosa.</title>
        <authorList>
            <person name="Botelho J."/>
            <person name="Grosso F."/>
            <person name="Mabrouk A."/>
            <person name="Peixe L."/>
        </authorList>
    </citation>
    <scope>NUCLEOTIDE SEQUENCE</scope>
    <source>
        <strain evidence="14">FFUP_PS_37</strain>
        <plasmid evidence="14">pJB37</plasmid>
    </source>
</reference>
<dbReference type="SUPFAM" id="SSF55979">
    <property type="entry name" value="DNA clamp"/>
    <property type="match status" value="3"/>
</dbReference>
<dbReference type="GO" id="GO:0006271">
    <property type="term" value="P:DNA strand elongation involved in DNA replication"/>
    <property type="evidence" value="ECO:0007669"/>
    <property type="project" value="TreeGrafter"/>
</dbReference>
<evidence type="ECO:0000256" key="6">
    <source>
        <dbReference type="ARBA" id="ARBA00022695"/>
    </source>
</evidence>
<dbReference type="Pfam" id="PF02768">
    <property type="entry name" value="DNA_pol3_beta_3"/>
    <property type="match status" value="1"/>
</dbReference>
<geneLocation type="plasmid" evidence="14">
    <name>pJB37</name>
</geneLocation>
<dbReference type="GO" id="GO:0009360">
    <property type="term" value="C:DNA polymerase III complex"/>
    <property type="evidence" value="ECO:0007669"/>
    <property type="project" value="InterPro"/>
</dbReference>
<proteinExistence type="inferred from homology"/>
<keyword evidence="7 10" id="KW-0235">DNA replication</keyword>
<dbReference type="Gene3D" id="3.10.150.10">
    <property type="entry name" value="DNA Polymerase III, subunit A, domain 2"/>
    <property type="match status" value="1"/>
</dbReference>
<comment type="function">
    <text evidence="10">Confers DNA tethering and processivity to DNA polymerases and other proteins. Acts as a clamp, forming a ring around DNA (a reaction catalyzed by the clamp-loading complex) which diffuses in an ATP-independent manner freely and bidirectionally along dsDNA. Initially characterized for its ability to contact the catalytic subunit of DNA polymerase III (Pol III), a complex, multichain enzyme responsible for most of the replicative synthesis in bacteria; Pol III exhibits 3'-5' exonuclease proofreading activity. The beta chain is required for initiation of replication as well as for processivity of DNA replication.</text>
</comment>
<comment type="subcellular location">
    <subcellularLocation>
        <location evidence="1 10">Cytoplasm</location>
    </subcellularLocation>
</comment>
<feature type="domain" description="DNA polymerase III beta sliding clamp C-terminal" evidence="13">
    <location>
        <begin position="306"/>
        <end position="418"/>
    </location>
</feature>
<dbReference type="NCBIfam" id="TIGR00663">
    <property type="entry name" value="dnan"/>
    <property type="match status" value="1"/>
</dbReference>
<dbReference type="Gene3D" id="3.70.10.10">
    <property type="match status" value="1"/>
</dbReference>
<dbReference type="InterPro" id="IPR022634">
    <property type="entry name" value="DNA_polIII_beta_N"/>
</dbReference>
<evidence type="ECO:0000256" key="3">
    <source>
        <dbReference type="ARBA" id="ARBA00021035"/>
    </source>
</evidence>
<dbReference type="Pfam" id="PF02767">
    <property type="entry name" value="DNA_pol3_beta_2"/>
    <property type="match status" value="1"/>
</dbReference>